<evidence type="ECO:0000313" key="2">
    <source>
        <dbReference type="Proteomes" id="UP000001294"/>
    </source>
</evidence>
<dbReference type="OrthoDB" id="10548692at2759"/>
<dbReference type="HOGENOM" id="CLU_957052_0_0_1"/>
<dbReference type="Proteomes" id="UP000001294">
    <property type="component" value="Unassembled WGS sequence"/>
</dbReference>
<protein>
    <submittedName>
        <fullName evidence="1">Uncharacterized protein</fullName>
    </submittedName>
</protein>
<dbReference type="PhylomeDB" id="B6Q9W0"/>
<dbReference type="VEuPathDB" id="FungiDB:PMAA_062730"/>
<organism evidence="1 2">
    <name type="scientific">Talaromyces marneffei (strain ATCC 18224 / CBS 334.59 / QM 7333)</name>
    <name type="common">Penicillium marneffei</name>
    <dbReference type="NCBI Taxonomy" id="441960"/>
    <lineage>
        <taxon>Eukaryota</taxon>
        <taxon>Fungi</taxon>
        <taxon>Dikarya</taxon>
        <taxon>Ascomycota</taxon>
        <taxon>Pezizomycotina</taxon>
        <taxon>Eurotiomycetes</taxon>
        <taxon>Eurotiomycetidae</taxon>
        <taxon>Eurotiales</taxon>
        <taxon>Trichocomaceae</taxon>
        <taxon>Talaromyces</taxon>
        <taxon>Talaromyces sect. Talaromyces</taxon>
    </lineage>
</organism>
<gene>
    <name evidence="1" type="ORF">PMAA_062730</name>
</gene>
<dbReference type="AlphaFoldDB" id="B6Q9W0"/>
<keyword evidence="2" id="KW-1185">Reference proteome</keyword>
<evidence type="ECO:0000313" key="1">
    <source>
        <dbReference type="EMBL" id="EEA25152.1"/>
    </source>
</evidence>
<reference evidence="2" key="1">
    <citation type="journal article" date="2015" name="Genome Announc.">
        <title>Genome sequence of the AIDS-associated pathogen Penicillium marneffei (ATCC18224) and its near taxonomic relative Talaromyces stipitatus (ATCC10500).</title>
        <authorList>
            <person name="Nierman W.C."/>
            <person name="Fedorova-Abrams N.D."/>
            <person name="Andrianopoulos A."/>
        </authorList>
    </citation>
    <scope>NUCLEOTIDE SEQUENCE [LARGE SCALE GENOMIC DNA]</scope>
    <source>
        <strain evidence="2">ATCC 18224 / CBS 334.59 / QM 7333</strain>
    </source>
</reference>
<dbReference type="EMBL" id="DS995900">
    <property type="protein sequence ID" value="EEA25152.1"/>
    <property type="molecule type" value="Genomic_DNA"/>
</dbReference>
<proteinExistence type="predicted"/>
<sequence>MASSVDEIPIPAEYGNIIKEAVRLRMIPYDWNVWNAYLFPGLRDHLSVGKLLDIYDQLLLDHEVDALEIARWCRDGSFREEAKLRLERKHHPFLNTRPFSKLDNEFHKDQATYNVWKHQAEECYECNECRESARDNGTSMEYPYPYFLFGMILGEMESRPEKPINHTILRHLGFAAAEYYTHLGFFDQYASPFLQQIAENRTTALKEQQDCDEFTLQIVMVLLQDDRSTNISLYSKLAIFFKNVPTRTEGCAWRLRYALSSELNWKYLLLDPRFKRTLEDYGIGNLYMIAGTDDFVEKVYLNIRQAYISTFDNAGPFMLFIALEKHSMLDLVRAFNRQTLRPESEQVLELLDNVDTILSDT</sequence>
<name>B6Q9W0_TALMQ</name>
<accession>B6Q9W0</accession>